<proteinExistence type="predicted"/>
<protein>
    <submittedName>
        <fullName evidence="1">Glutamate-cysteine ligase family protein</fullName>
    </submittedName>
</protein>
<name>A0ACD4WZN9_STRVN</name>
<dbReference type="Proteomes" id="UP001303608">
    <property type="component" value="Chromosome"/>
</dbReference>
<dbReference type="EMBL" id="CP137734">
    <property type="protein sequence ID" value="WOZ03060.1"/>
    <property type="molecule type" value="Genomic_DNA"/>
</dbReference>
<gene>
    <name evidence="1" type="ORF">R2E43_38650</name>
</gene>
<reference evidence="1" key="1">
    <citation type="submission" date="2023-10" db="EMBL/GenBank/DDBJ databases">
        <title>The genome sequence of Streptomyces violaceoruber CGMCC 4.1801.</title>
        <authorList>
            <person name="Mo P."/>
        </authorList>
    </citation>
    <scope>NUCLEOTIDE SEQUENCE</scope>
    <source>
        <strain evidence="1">CGMCC 4.1801</strain>
    </source>
</reference>
<organism evidence="1 2">
    <name type="scientific">Streptomyces violaceoruber</name>
    <dbReference type="NCBI Taxonomy" id="1935"/>
    <lineage>
        <taxon>Bacteria</taxon>
        <taxon>Bacillati</taxon>
        <taxon>Actinomycetota</taxon>
        <taxon>Actinomycetes</taxon>
        <taxon>Kitasatosporales</taxon>
        <taxon>Streptomycetaceae</taxon>
        <taxon>Streptomyces</taxon>
        <taxon>Streptomyces violaceoruber group</taxon>
    </lineage>
</organism>
<evidence type="ECO:0000313" key="1">
    <source>
        <dbReference type="EMBL" id="WOZ03060.1"/>
    </source>
</evidence>
<sequence length="52" mass="5568">MSTLTALAANSPYRDGRDTGCAIWTTIACGRWPVAGPPPFLDAPAPFEELVY</sequence>
<accession>A0ACD4WZN9</accession>
<keyword evidence="2" id="KW-1185">Reference proteome</keyword>
<evidence type="ECO:0000313" key="2">
    <source>
        <dbReference type="Proteomes" id="UP001303608"/>
    </source>
</evidence>
<keyword evidence="1" id="KW-0436">Ligase</keyword>